<keyword evidence="3" id="KW-1185">Reference proteome</keyword>
<dbReference type="SUPFAM" id="SSF51004">
    <property type="entry name" value="C-terminal (heme d1) domain of cytochrome cd1-nitrite reductase"/>
    <property type="match status" value="1"/>
</dbReference>
<dbReference type="RefSeq" id="WP_223929123.1">
    <property type="nucleotide sequence ID" value="NZ_BPTU01000001.1"/>
</dbReference>
<gene>
    <name evidence="2" type="ORF">PRLR5076_15640</name>
</gene>
<evidence type="ECO:0000256" key="1">
    <source>
        <dbReference type="SAM" id="SignalP"/>
    </source>
</evidence>
<evidence type="ECO:0000313" key="2">
    <source>
        <dbReference type="EMBL" id="GJG58713.1"/>
    </source>
</evidence>
<sequence length="646" mass="70492">MKKYFNTLIRLAPMLLLVLTAAGCRQDDTVIYPDEQNTGAASSGSIKGMYVLNEGNMGSNKATLDYLDFSTGTYSRNIYPSRNPGEVMELGDVGNDIKIYGQRLWMSINQSNKVEVARAADAVSIGHVDIPNCRSLAFDKGFAYVSSYVGPVNGRSVLGQVYKVDTASLRIVATCTVGYQPEEMAIVGNRLYVANSGGYNAMQGMGYDRTVSVIDLSTFSVVKTISVAPNLFRVKADRYGSVWISSRGDYASVPSRLYEIYNDEVVDSVDVSVDGFDIHGDSLVYYGNHHYGVIDLRTGRIVNSDFIRQSPSDPIRTPYGIIVQPVTGDVFVMDATNYVSSGKLFCFSRDGKYKWSTWTGDIPGHACFTSEGSTTATGPQPTTPSAYISAVDEYRPAPGQFVNVLPQIDADDNADSAAAKCTKAIAGSMNGLITLGAYGGYVTFHFDHRVRNLEGNDLMIKGNAFNGNSEPGIVMVSVDANHNGKPDDEWYELRGSADADSVGKVVYGYSITYNPSPMADIPWTDNRGGNGFVYRNSSHQQEYFPLWVHGSMTFTGTLLPHNGRQVNVGAGVRNWFLDSFAWGYVDNSGTDEGCSFDISNAVDSQRRPVSLEAIDFVRVYSAENQYCGWLGETSTEVCGAMDLHTK</sequence>
<dbReference type="PANTHER" id="PTHR47197:SF3">
    <property type="entry name" value="DIHYDRO-HEME D1 DEHYDROGENASE"/>
    <property type="match status" value="1"/>
</dbReference>
<dbReference type="Pfam" id="PF16819">
    <property type="entry name" value="DUF5074"/>
    <property type="match status" value="1"/>
</dbReference>
<dbReference type="EMBL" id="BPUB01000001">
    <property type="protein sequence ID" value="GJG58713.1"/>
    <property type="molecule type" value="Genomic_DNA"/>
</dbReference>
<dbReference type="InterPro" id="IPR051200">
    <property type="entry name" value="Host-pathogen_enzymatic-act"/>
</dbReference>
<protein>
    <recommendedName>
        <fullName evidence="4">Lipoprotein</fullName>
    </recommendedName>
</protein>
<evidence type="ECO:0008006" key="4">
    <source>
        <dbReference type="Google" id="ProtNLM"/>
    </source>
</evidence>
<keyword evidence="1" id="KW-0732">Signal</keyword>
<proteinExistence type="predicted"/>
<dbReference type="AlphaFoldDB" id="A0A9R1CY87"/>
<dbReference type="Proteomes" id="UP000825483">
    <property type="component" value="Unassembled WGS sequence"/>
</dbReference>
<comment type="caution">
    <text evidence="2">The sequence shown here is derived from an EMBL/GenBank/DDBJ whole genome shotgun (WGS) entry which is preliminary data.</text>
</comment>
<name>A0A9R1CY87_9BACT</name>
<feature type="chain" id="PRO_5040471233" description="Lipoprotein" evidence="1">
    <location>
        <begin position="27"/>
        <end position="646"/>
    </location>
</feature>
<dbReference type="InterPro" id="IPR031815">
    <property type="entry name" value="DUF5074"/>
</dbReference>
<dbReference type="Gene3D" id="2.130.10.10">
    <property type="entry name" value="YVTN repeat-like/Quinoprotein amine dehydrogenase"/>
    <property type="match status" value="1"/>
</dbReference>
<dbReference type="PANTHER" id="PTHR47197">
    <property type="entry name" value="PROTEIN NIRF"/>
    <property type="match status" value="1"/>
</dbReference>
<organism evidence="2 3">
    <name type="scientific">Prevotella lacticifex</name>
    <dbReference type="NCBI Taxonomy" id="2854755"/>
    <lineage>
        <taxon>Bacteria</taxon>
        <taxon>Pseudomonadati</taxon>
        <taxon>Bacteroidota</taxon>
        <taxon>Bacteroidia</taxon>
        <taxon>Bacteroidales</taxon>
        <taxon>Prevotellaceae</taxon>
        <taxon>Prevotella</taxon>
    </lineage>
</organism>
<dbReference type="PROSITE" id="PS51257">
    <property type="entry name" value="PROKAR_LIPOPROTEIN"/>
    <property type="match status" value="1"/>
</dbReference>
<dbReference type="InterPro" id="IPR011048">
    <property type="entry name" value="Haem_d1_sf"/>
</dbReference>
<accession>A0A9R1CY87</accession>
<evidence type="ECO:0000313" key="3">
    <source>
        <dbReference type="Proteomes" id="UP000825483"/>
    </source>
</evidence>
<reference evidence="2" key="1">
    <citation type="journal article" date="2022" name="Int. J. Syst. Evol. Microbiol.">
        <title>Prevotella lacticifex sp. nov., isolated from the rumen of cows.</title>
        <authorList>
            <person name="Shinkai T."/>
            <person name="Ikeyama N."/>
            <person name="Kumagai M."/>
            <person name="Ohmori H."/>
            <person name="Sakamoto M."/>
            <person name="Ohkuma M."/>
            <person name="Mitsumori M."/>
        </authorList>
    </citation>
    <scope>NUCLEOTIDE SEQUENCE</scope>
    <source>
        <strain evidence="2">R5076</strain>
    </source>
</reference>
<dbReference type="InterPro" id="IPR015943">
    <property type="entry name" value="WD40/YVTN_repeat-like_dom_sf"/>
</dbReference>
<feature type="signal peptide" evidence="1">
    <location>
        <begin position="1"/>
        <end position="26"/>
    </location>
</feature>
<dbReference type="GeneID" id="72467254"/>